<reference evidence="10 11" key="1">
    <citation type="submission" date="2010-04" db="EMBL/GenBank/DDBJ databases">
        <authorList>
            <person name="Weinstock G."/>
            <person name="Sodergren E."/>
            <person name="Clifton S."/>
            <person name="Fulton L."/>
            <person name="Fulton B."/>
            <person name="Courtney L."/>
            <person name="Fronick C."/>
            <person name="Harrison M."/>
            <person name="Strong C."/>
            <person name="Farmer C."/>
            <person name="Delahaunty K."/>
            <person name="Markovic C."/>
            <person name="Hall O."/>
            <person name="Minx P."/>
            <person name="Tomlinson C."/>
            <person name="Mitreva M."/>
            <person name="Hou S."/>
            <person name="Wollam A."/>
            <person name="Pepin K.H."/>
            <person name="Johnson M."/>
            <person name="Bhonagiri V."/>
            <person name="Zhang X."/>
            <person name="Suruliraj S."/>
            <person name="Warren W."/>
            <person name="Chinwalla A."/>
            <person name="Mardis E.R."/>
            <person name="Wilson R.K."/>
        </authorList>
    </citation>
    <scope>NUCLEOTIDE SEQUENCE [LARGE SCALE GENOMIC DNA]</scope>
    <source>
        <strain evidence="10 11">DSM 20306</strain>
    </source>
</reference>
<evidence type="ECO:0000256" key="2">
    <source>
        <dbReference type="ARBA" id="ARBA00022448"/>
    </source>
</evidence>
<feature type="region of interest" description="Disordered" evidence="7">
    <location>
        <begin position="1"/>
        <end position="34"/>
    </location>
</feature>
<feature type="transmembrane region" description="Helical" evidence="8">
    <location>
        <begin position="115"/>
        <end position="139"/>
    </location>
</feature>
<feature type="transmembrane region" description="Helical" evidence="8">
    <location>
        <begin position="214"/>
        <end position="233"/>
    </location>
</feature>
<keyword evidence="2" id="KW-0813">Transport</keyword>
<comment type="caution">
    <text evidence="10">The sequence shown here is derived from an EMBL/GenBank/DDBJ whole genome shotgun (WGS) entry which is preliminary data.</text>
</comment>
<feature type="transmembrane region" description="Helical" evidence="8">
    <location>
        <begin position="272"/>
        <end position="295"/>
    </location>
</feature>
<gene>
    <name evidence="10" type="ORF">HMPREF0281_00784</name>
</gene>
<keyword evidence="4 8" id="KW-0812">Transmembrane</keyword>
<organism evidence="10 11">
    <name type="scientific">Corynebacterium ammoniagenes DSM 20306</name>
    <dbReference type="NCBI Taxonomy" id="649754"/>
    <lineage>
        <taxon>Bacteria</taxon>
        <taxon>Bacillati</taxon>
        <taxon>Actinomycetota</taxon>
        <taxon>Actinomycetes</taxon>
        <taxon>Mycobacteriales</taxon>
        <taxon>Corynebacteriaceae</taxon>
        <taxon>Corynebacterium</taxon>
    </lineage>
</organism>
<evidence type="ECO:0000256" key="4">
    <source>
        <dbReference type="ARBA" id="ARBA00022692"/>
    </source>
</evidence>
<dbReference type="Proteomes" id="UP000006015">
    <property type="component" value="Unassembled WGS sequence"/>
</dbReference>
<protein>
    <submittedName>
        <fullName evidence="10">Transporter, major facilitator family protein</fullName>
    </submittedName>
</protein>
<sequence>MVEISFMDTNQIPGAGSRSDSPIDTSTKASSKPVKMSVGSRRALIAAVSGTLIEWYDYALYGAASGLVIAPLFFADVGAGATLAAFATFAVGFIARPLGGVLVGHLGDRYGRRPAMLLTIIVMGLATVGIGLLPTAAAIGTLAPILLVLLRLLQGMGAGAELSGAMTIVAEFAPPQRRGLLTSLVLATPPAGIALATVAFLIASSAGDEALLAWAWRGPFLVSVVLFAVAIFIRRKLEETPEYLEAQSKAAERGEKQKTPIVLLLRHHQRPLIVGFLAMTGHNAINYGLAVFAISLMTSPEVGLGRAAALTAVTIGSLVGVFTTPIGGWAADRFGAGKTVAFGSVMGAILAYPILMGLASGNAWTGGLAVAAGYAFVIAFTSGGQGSFLAGLFPPRERFSGIALARELNGAIVAGFTPLILTWLLGLQGTLLLPALYLSACCILSIFAYAIAPRKIH</sequence>
<keyword evidence="5 8" id="KW-1133">Transmembrane helix</keyword>
<dbReference type="Gene3D" id="1.20.1250.20">
    <property type="entry name" value="MFS general substrate transporter like domains"/>
    <property type="match status" value="2"/>
</dbReference>
<evidence type="ECO:0000313" key="11">
    <source>
        <dbReference type="Proteomes" id="UP000006015"/>
    </source>
</evidence>
<dbReference type="Pfam" id="PF07690">
    <property type="entry name" value="MFS_1"/>
    <property type="match status" value="1"/>
</dbReference>
<evidence type="ECO:0000256" key="5">
    <source>
        <dbReference type="ARBA" id="ARBA00022989"/>
    </source>
</evidence>
<dbReference type="InterPro" id="IPR020846">
    <property type="entry name" value="MFS_dom"/>
</dbReference>
<dbReference type="InterPro" id="IPR011701">
    <property type="entry name" value="MFS"/>
</dbReference>
<evidence type="ECO:0000259" key="9">
    <source>
        <dbReference type="PROSITE" id="PS50850"/>
    </source>
</evidence>
<keyword evidence="11" id="KW-1185">Reference proteome</keyword>
<dbReference type="EMBL" id="ADNS01000004">
    <property type="protein sequence ID" value="EFG82077.1"/>
    <property type="molecule type" value="Genomic_DNA"/>
</dbReference>
<feature type="compositionally biased region" description="Polar residues" evidence="7">
    <location>
        <begin position="7"/>
        <end position="30"/>
    </location>
</feature>
<feature type="transmembrane region" description="Helical" evidence="8">
    <location>
        <begin position="404"/>
        <end position="425"/>
    </location>
</feature>
<feature type="transmembrane region" description="Helical" evidence="8">
    <location>
        <begin position="307"/>
        <end position="328"/>
    </location>
</feature>
<dbReference type="InterPro" id="IPR036259">
    <property type="entry name" value="MFS_trans_sf"/>
</dbReference>
<keyword evidence="6 8" id="KW-0472">Membrane</keyword>
<feature type="transmembrane region" description="Helical" evidence="8">
    <location>
        <begin position="58"/>
        <end position="75"/>
    </location>
</feature>
<feature type="transmembrane region" description="Helical" evidence="8">
    <location>
        <begin position="431"/>
        <end position="452"/>
    </location>
</feature>
<evidence type="ECO:0000313" key="10">
    <source>
        <dbReference type="EMBL" id="EFG82077.1"/>
    </source>
</evidence>
<dbReference type="PANTHER" id="PTHR43045">
    <property type="entry name" value="SHIKIMATE TRANSPORTER"/>
    <property type="match status" value="1"/>
</dbReference>
<feature type="transmembrane region" description="Helical" evidence="8">
    <location>
        <begin position="180"/>
        <end position="202"/>
    </location>
</feature>
<accession>A0ABN0AGX0</accession>
<dbReference type="PROSITE" id="PS50850">
    <property type="entry name" value="MFS"/>
    <property type="match status" value="1"/>
</dbReference>
<evidence type="ECO:0000256" key="1">
    <source>
        <dbReference type="ARBA" id="ARBA00004651"/>
    </source>
</evidence>
<feature type="transmembrane region" description="Helical" evidence="8">
    <location>
        <begin position="145"/>
        <end position="168"/>
    </location>
</feature>
<evidence type="ECO:0000256" key="7">
    <source>
        <dbReference type="SAM" id="MobiDB-lite"/>
    </source>
</evidence>
<proteinExistence type="predicted"/>
<feature type="domain" description="Major facilitator superfamily (MFS) profile" evidence="9">
    <location>
        <begin position="43"/>
        <end position="457"/>
    </location>
</feature>
<keyword evidence="3" id="KW-1003">Cell membrane</keyword>
<evidence type="ECO:0000256" key="8">
    <source>
        <dbReference type="SAM" id="Phobius"/>
    </source>
</evidence>
<dbReference type="InterPro" id="IPR005829">
    <property type="entry name" value="Sugar_transporter_CS"/>
</dbReference>
<feature type="transmembrane region" description="Helical" evidence="8">
    <location>
        <begin position="340"/>
        <end position="359"/>
    </location>
</feature>
<dbReference type="PROSITE" id="PS00217">
    <property type="entry name" value="SUGAR_TRANSPORT_2"/>
    <property type="match status" value="1"/>
</dbReference>
<evidence type="ECO:0000256" key="6">
    <source>
        <dbReference type="ARBA" id="ARBA00023136"/>
    </source>
</evidence>
<name>A0ABN0AGX0_CORAM</name>
<evidence type="ECO:0000256" key="3">
    <source>
        <dbReference type="ARBA" id="ARBA00022475"/>
    </source>
</evidence>
<dbReference type="PANTHER" id="PTHR43045:SF1">
    <property type="entry name" value="SHIKIMATE TRANSPORTER"/>
    <property type="match status" value="1"/>
</dbReference>
<feature type="transmembrane region" description="Helical" evidence="8">
    <location>
        <begin position="81"/>
        <end position="103"/>
    </location>
</feature>
<comment type="subcellular location">
    <subcellularLocation>
        <location evidence="1">Cell membrane</location>
        <topology evidence="1">Multi-pass membrane protein</topology>
    </subcellularLocation>
</comment>
<dbReference type="SUPFAM" id="SSF103473">
    <property type="entry name" value="MFS general substrate transporter"/>
    <property type="match status" value="1"/>
</dbReference>
<feature type="transmembrane region" description="Helical" evidence="8">
    <location>
        <begin position="371"/>
        <end position="392"/>
    </location>
</feature>